<proteinExistence type="predicted"/>
<evidence type="ECO:0000313" key="2">
    <source>
        <dbReference type="Proteomes" id="UP001151532"/>
    </source>
</evidence>
<keyword evidence="2" id="KW-1185">Reference proteome</keyword>
<reference evidence="1" key="1">
    <citation type="submission" date="2022-11" db="EMBL/GenBank/DDBJ databases">
        <authorList>
            <person name="Hyden B.L."/>
            <person name="Feng K."/>
            <person name="Yates T."/>
            <person name="Jawdy S."/>
            <person name="Smart L.B."/>
            <person name="Muchero W."/>
        </authorList>
    </citation>
    <scope>NUCLEOTIDE SEQUENCE</scope>
    <source>
        <tissue evidence="1">Shoot tip</tissue>
    </source>
</reference>
<sequence length="38" mass="4577">MLKKIDSEILNYKDQRGTRIINLHDGDDFRQVHISFFL</sequence>
<protein>
    <submittedName>
        <fullName evidence="1">Uncharacterized protein</fullName>
    </submittedName>
</protein>
<organism evidence="1 2">
    <name type="scientific">Salix purpurea</name>
    <name type="common">Purple osier willow</name>
    <dbReference type="NCBI Taxonomy" id="77065"/>
    <lineage>
        <taxon>Eukaryota</taxon>
        <taxon>Viridiplantae</taxon>
        <taxon>Streptophyta</taxon>
        <taxon>Embryophyta</taxon>
        <taxon>Tracheophyta</taxon>
        <taxon>Spermatophyta</taxon>
        <taxon>Magnoliopsida</taxon>
        <taxon>eudicotyledons</taxon>
        <taxon>Gunneridae</taxon>
        <taxon>Pentapetalae</taxon>
        <taxon>rosids</taxon>
        <taxon>fabids</taxon>
        <taxon>Malpighiales</taxon>
        <taxon>Salicaceae</taxon>
        <taxon>Saliceae</taxon>
        <taxon>Salix</taxon>
    </lineage>
</organism>
<dbReference type="EMBL" id="JAPFFK010000009">
    <property type="protein sequence ID" value="KAJ6744002.1"/>
    <property type="molecule type" value="Genomic_DNA"/>
</dbReference>
<dbReference type="Proteomes" id="UP001151532">
    <property type="component" value="Chromosome 19"/>
</dbReference>
<name>A0A9Q0V8N0_SALPP</name>
<reference evidence="1" key="2">
    <citation type="journal article" date="2023" name="Int. J. Mol. Sci.">
        <title>De Novo Assembly and Annotation of 11 Diverse Shrub Willow (Salix) Genomes Reveals Novel Gene Organization in Sex-Linked Regions.</title>
        <authorList>
            <person name="Hyden B."/>
            <person name="Feng K."/>
            <person name="Yates T.B."/>
            <person name="Jawdy S."/>
            <person name="Cereghino C."/>
            <person name="Smart L.B."/>
            <person name="Muchero W."/>
        </authorList>
    </citation>
    <scope>NUCLEOTIDE SEQUENCE</scope>
    <source>
        <tissue evidence="1">Shoot tip</tissue>
    </source>
</reference>
<dbReference type="AlphaFoldDB" id="A0A9Q0V8N0"/>
<gene>
    <name evidence="1" type="ORF">OIU79_030335</name>
</gene>
<accession>A0A9Q0V8N0</accession>
<evidence type="ECO:0000313" key="1">
    <source>
        <dbReference type="EMBL" id="KAJ6744002.1"/>
    </source>
</evidence>
<comment type="caution">
    <text evidence="1">The sequence shown here is derived from an EMBL/GenBank/DDBJ whole genome shotgun (WGS) entry which is preliminary data.</text>
</comment>